<gene>
    <name evidence="1" type="ORF">METSCH_F01390</name>
</gene>
<dbReference type="STRING" id="2163413.A0A4P6XW92"/>
<dbReference type="AlphaFoldDB" id="A0A4P6XW92"/>
<dbReference type="EMBL" id="CP034461">
    <property type="protein sequence ID" value="QBM90558.1"/>
    <property type="molecule type" value="Genomic_DNA"/>
</dbReference>
<sequence>MKSSNWITLFFIPVIPFSFKKRLKCNICGASADLDDQGLARLKKGEPIAIGG</sequence>
<reference evidence="2" key="1">
    <citation type="submission" date="2019-03" db="EMBL/GenBank/DDBJ databases">
        <title>Snf2 controls pulcherriminic acid biosynthesis and connects pigmentation and antifungal activity of the yeast Metschnikowia pulcherrima.</title>
        <authorList>
            <person name="Gore-Lloyd D."/>
            <person name="Sumann I."/>
            <person name="Brachmann A.O."/>
            <person name="Schneeberger K."/>
            <person name="Ortiz-Merino R.A."/>
            <person name="Moreno-Beltran M."/>
            <person name="Schlaefli M."/>
            <person name="Kirner P."/>
            <person name="Santos Kron A."/>
            <person name="Wolfe K.H."/>
            <person name="Piel J."/>
            <person name="Ahrens C.H."/>
            <person name="Henk D."/>
            <person name="Freimoser F.M."/>
        </authorList>
    </citation>
    <scope>NUCLEOTIDE SEQUENCE [LARGE SCALE GENOMIC DNA]</scope>
    <source>
        <strain evidence="2">APC 1.2</strain>
    </source>
</reference>
<evidence type="ECO:0000313" key="1">
    <source>
        <dbReference type="EMBL" id="QBM90558.1"/>
    </source>
</evidence>
<evidence type="ECO:0000313" key="2">
    <source>
        <dbReference type="Proteomes" id="UP000292447"/>
    </source>
</evidence>
<name>A0A4P6XW92_9ASCO</name>
<keyword evidence="2" id="KW-1185">Reference proteome</keyword>
<protein>
    <submittedName>
        <fullName evidence="1">Uncharacterized protein</fullName>
    </submittedName>
</protein>
<organism evidence="1 2">
    <name type="scientific">Metschnikowia aff. pulcherrima</name>
    <dbReference type="NCBI Taxonomy" id="2163413"/>
    <lineage>
        <taxon>Eukaryota</taxon>
        <taxon>Fungi</taxon>
        <taxon>Dikarya</taxon>
        <taxon>Ascomycota</taxon>
        <taxon>Saccharomycotina</taxon>
        <taxon>Pichiomycetes</taxon>
        <taxon>Metschnikowiaceae</taxon>
        <taxon>Metschnikowia</taxon>
    </lineage>
</organism>
<accession>A0A4P6XW92</accession>
<dbReference type="Proteomes" id="UP000292447">
    <property type="component" value="Chromosome VI"/>
</dbReference>
<proteinExistence type="predicted"/>